<dbReference type="PROSITE" id="PS50995">
    <property type="entry name" value="HTH_MARR_2"/>
    <property type="match status" value="1"/>
</dbReference>
<dbReference type="GO" id="GO:0003700">
    <property type="term" value="F:DNA-binding transcription factor activity"/>
    <property type="evidence" value="ECO:0007669"/>
    <property type="project" value="InterPro"/>
</dbReference>
<dbReference type="SMART" id="SM00347">
    <property type="entry name" value="HTH_MARR"/>
    <property type="match status" value="1"/>
</dbReference>
<keyword evidence="2" id="KW-0238">DNA-binding</keyword>
<keyword evidence="3" id="KW-0804">Transcription</keyword>
<dbReference type="Proteomes" id="UP000250079">
    <property type="component" value="Chromosome"/>
</dbReference>
<keyword evidence="1" id="KW-0805">Transcription regulation</keyword>
<dbReference type="InterPro" id="IPR039422">
    <property type="entry name" value="MarR/SlyA-like"/>
</dbReference>
<dbReference type="GO" id="GO:0003677">
    <property type="term" value="F:DNA binding"/>
    <property type="evidence" value="ECO:0007669"/>
    <property type="project" value="UniProtKB-KW"/>
</dbReference>
<dbReference type="PROSITE" id="PS01117">
    <property type="entry name" value="HTH_MARR_1"/>
    <property type="match status" value="1"/>
</dbReference>
<evidence type="ECO:0000259" key="4">
    <source>
        <dbReference type="PROSITE" id="PS50995"/>
    </source>
</evidence>
<evidence type="ECO:0000313" key="5">
    <source>
        <dbReference type="EMBL" id="ASJ73008.1"/>
    </source>
</evidence>
<dbReference type="EMBL" id="CP018632">
    <property type="protein sequence ID" value="ASJ73008.1"/>
    <property type="molecule type" value="Genomic_DNA"/>
</dbReference>
<dbReference type="GO" id="GO:0006950">
    <property type="term" value="P:response to stress"/>
    <property type="evidence" value="ECO:0007669"/>
    <property type="project" value="TreeGrafter"/>
</dbReference>
<dbReference type="KEGG" id="gai:IMCC3135_14615"/>
<dbReference type="InterPro" id="IPR023187">
    <property type="entry name" value="Tscrpt_reg_MarR-type_CS"/>
</dbReference>
<dbReference type="InterPro" id="IPR000835">
    <property type="entry name" value="HTH_MarR-typ"/>
</dbReference>
<dbReference type="OrthoDB" id="5296557at2"/>
<feature type="domain" description="HTH marR-type" evidence="4">
    <location>
        <begin position="17"/>
        <end position="151"/>
    </location>
</feature>
<organism evidence="5 6">
    <name type="scientific">Granulosicoccus antarcticus IMCC3135</name>
    <dbReference type="NCBI Taxonomy" id="1192854"/>
    <lineage>
        <taxon>Bacteria</taxon>
        <taxon>Pseudomonadati</taxon>
        <taxon>Pseudomonadota</taxon>
        <taxon>Gammaproteobacteria</taxon>
        <taxon>Chromatiales</taxon>
        <taxon>Granulosicoccaceae</taxon>
        <taxon>Granulosicoccus</taxon>
    </lineage>
</organism>
<dbReference type="Gene3D" id="1.10.10.10">
    <property type="entry name" value="Winged helix-like DNA-binding domain superfamily/Winged helix DNA-binding domain"/>
    <property type="match status" value="1"/>
</dbReference>
<dbReference type="RefSeq" id="WP_088918264.1">
    <property type="nucleotide sequence ID" value="NZ_CP018632.1"/>
</dbReference>
<accession>A0A2Z2NTE8</accession>
<evidence type="ECO:0000256" key="3">
    <source>
        <dbReference type="ARBA" id="ARBA00023163"/>
    </source>
</evidence>
<gene>
    <name evidence="5" type="ORF">IMCC3135_14615</name>
</gene>
<proteinExistence type="predicted"/>
<dbReference type="PANTHER" id="PTHR33164">
    <property type="entry name" value="TRANSCRIPTIONAL REGULATOR, MARR FAMILY"/>
    <property type="match status" value="1"/>
</dbReference>
<dbReference type="PRINTS" id="PR00598">
    <property type="entry name" value="HTHMARR"/>
</dbReference>
<dbReference type="SUPFAM" id="SSF46785">
    <property type="entry name" value="Winged helix' DNA-binding domain"/>
    <property type="match status" value="1"/>
</dbReference>
<dbReference type="InterPro" id="IPR036388">
    <property type="entry name" value="WH-like_DNA-bd_sf"/>
</dbReference>
<name>A0A2Z2NTE8_9GAMM</name>
<protein>
    <recommendedName>
        <fullName evidence="4">HTH marR-type domain-containing protein</fullName>
    </recommendedName>
</protein>
<evidence type="ECO:0000256" key="1">
    <source>
        <dbReference type="ARBA" id="ARBA00023015"/>
    </source>
</evidence>
<dbReference type="PANTHER" id="PTHR33164:SF43">
    <property type="entry name" value="HTH-TYPE TRANSCRIPTIONAL REPRESSOR YETL"/>
    <property type="match status" value="1"/>
</dbReference>
<sequence>MSQPQNKSAVEPAAKTRLRLWLKLLKLSRQIEGELRENFRVEFKTTLPRFDVMAALYRFPEGLRMNELSEALRVSNGNVTGIVDRLVNDSLVTRVAVPGDRRVLRVKLTASGKKEFLQQALQHEGWVDSLLGNVSGDDAELMMELVDKVFSNNSTEQSDT</sequence>
<evidence type="ECO:0000256" key="2">
    <source>
        <dbReference type="ARBA" id="ARBA00023125"/>
    </source>
</evidence>
<dbReference type="AlphaFoldDB" id="A0A2Z2NTE8"/>
<dbReference type="InterPro" id="IPR036390">
    <property type="entry name" value="WH_DNA-bd_sf"/>
</dbReference>
<keyword evidence="6" id="KW-1185">Reference proteome</keyword>
<reference evidence="5 6" key="1">
    <citation type="submission" date="2016-12" db="EMBL/GenBank/DDBJ databases">
        <authorList>
            <person name="Song W.-J."/>
            <person name="Kurnit D.M."/>
        </authorList>
    </citation>
    <scope>NUCLEOTIDE SEQUENCE [LARGE SCALE GENOMIC DNA]</scope>
    <source>
        <strain evidence="5 6">IMCC3135</strain>
    </source>
</reference>
<evidence type="ECO:0000313" key="6">
    <source>
        <dbReference type="Proteomes" id="UP000250079"/>
    </source>
</evidence>
<dbReference type="Pfam" id="PF12802">
    <property type="entry name" value="MarR_2"/>
    <property type="match status" value="1"/>
</dbReference>